<evidence type="ECO:0000313" key="1">
    <source>
        <dbReference type="EMBL" id="BCM82173.1"/>
    </source>
</evidence>
<proteinExistence type="predicted"/>
<dbReference type="Pfam" id="PF21716">
    <property type="entry name" value="dnstrm_HI1420"/>
    <property type="match status" value="1"/>
</dbReference>
<sequence>MAEEITDYDFAASLQTDEAIAVFLSDAFETGDANHIATALEIAVRAKGEARIASKAGISEEGYDLDNPTLATLLAVMKALGVGFLPMPVRAAS</sequence>
<dbReference type="RefSeq" id="WP_207181387.1">
    <property type="nucleotide sequence ID" value="NZ_AP024145.1"/>
</dbReference>
<evidence type="ECO:0000313" key="2">
    <source>
        <dbReference type="Proteomes" id="UP000663508"/>
    </source>
</evidence>
<reference evidence="1" key="1">
    <citation type="submission" date="2020-11" db="EMBL/GenBank/DDBJ databases">
        <title>Complete genome sequence of a novel pathogenic Methylobacterium strain isolated from rice in Vietnam.</title>
        <authorList>
            <person name="Lai K."/>
            <person name="Okazaki S."/>
            <person name="Higashi K."/>
            <person name="Mori H."/>
            <person name="Toyoda A."/>
            <person name="Kurokawa K."/>
        </authorList>
    </citation>
    <scope>NUCLEOTIDE SEQUENCE</scope>
    <source>
        <strain evidence="1">VL1</strain>
    </source>
</reference>
<accession>A0A8H9C459</accession>
<organism evidence="1 2">
    <name type="scientific">Methylobacterium indicum</name>
    <dbReference type="NCBI Taxonomy" id="1775910"/>
    <lineage>
        <taxon>Bacteria</taxon>
        <taxon>Pseudomonadati</taxon>
        <taxon>Pseudomonadota</taxon>
        <taxon>Alphaproteobacteria</taxon>
        <taxon>Hyphomicrobiales</taxon>
        <taxon>Methylobacteriaceae</taxon>
        <taxon>Methylobacterium</taxon>
    </lineage>
</organism>
<dbReference type="InterPro" id="IPR014057">
    <property type="entry name" value="HI1420"/>
</dbReference>
<protein>
    <submittedName>
        <fullName evidence="1">Putative addiction module antidote protein</fullName>
    </submittedName>
</protein>
<dbReference type="Proteomes" id="UP000663508">
    <property type="component" value="Chromosome"/>
</dbReference>
<dbReference type="NCBIfam" id="TIGR02684">
    <property type="entry name" value="dnstrm_HI1420"/>
    <property type="match status" value="1"/>
</dbReference>
<name>A0A8H9C459_9HYPH</name>
<dbReference type="AlphaFoldDB" id="A0A8H9C459"/>
<dbReference type="KEGG" id="mind:mvi_06340"/>
<dbReference type="EMBL" id="AP024145">
    <property type="protein sequence ID" value="BCM82173.1"/>
    <property type="molecule type" value="Genomic_DNA"/>
</dbReference>
<gene>
    <name evidence="1" type="ORF">mvi_06340</name>
</gene>